<keyword evidence="1" id="KW-0732">Signal</keyword>
<evidence type="ECO:0000256" key="2">
    <source>
        <dbReference type="ARBA" id="ARBA00023157"/>
    </source>
</evidence>
<proteinExistence type="predicted"/>
<feature type="domain" description="LamG-like jellyroll fold" evidence="3">
    <location>
        <begin position="209"/>
        <end position="348"/>
    </location>
</feature>
<accession>A0A2M7RND3</accession>
<dbReference type="SUPFAM" id="SSF49899">
    <property type="entry name" value="Concanavalin A-like lectins/glucanases"/>
    <property type="match status" value="1"/>
</dbReference>
<evidence type="ECO:0000313" key="4">
    <source>
        <dbReference type="EMBL" id="PIZ00993.1"/>
    </source>
</evidence>
<dbReference type="EMBL" id="PFMI01000027">
    <property type="protein sequence ID" value="PIZ00993.1"/>
    <property type="molecule type" value="Genomic_DNA"/>
</dbReference>
<dbReference type="SMART" id="SM00560">
    <property type="entry name" value="LamGL"/>
    <property type="match status" value="1"/>
</dbReference>
<evidence type="ECO:0000259" key="3">
    <source>
        <dbReference type="SMART" id="SM00560"/>
    </source>
</evidence>
<comment type="caution">
    <text evidence="4">The sequence shown here is derived from an EMBL/GenBank/DDBJ whole genome shotgun (WGS) entry which is preliminary data.</text>
</comment>
<dbReference type="InterPro" id="IPR013320">
    <property type="entry name" value="ConA-like_dom_sf"/>
</dbReference>
<gene>
    <name evidence="4" type="ORF">COY61_01015</name>
</gene>
<dbReference type="Pfam" id="PF13385">
    <property type="entry name" value="Laminin_G_3"/>
    <property type="match status" value="1"/>
</dbReference>
<dbReference type="Proteomes" id="UP000229371">
    <property type="component" value="Unassembled WGS sequence"/>
</dbReference>
<evidence type="ECO:0000313" key="5">
    <source>
        <dbReference type="Proteomes" id="UP000229371"/>
    </source>
</evidence>
<evidence type="ECO:0000256" key="1">
    <source>
        <dbReference type="ARBA" id="ARBA00022729"/>
    </source>
</evidence>
<protein>
    <recommendedName>
        <fullName evidence="3">LamG-like jellyroll fold domain-containing protein</fullName>
    </recommendedName>
</protein>
<sequence>MLSNLRGLWITDDNIFVPTVSGINVFNNDGSLLLNHIGEFDYLEYYSQITFNEYTPKDNFQVKIIIPQGSDIYNYTTISGHDVYFKTLEDEELYFYNEVWNPIGESIFWIKVPVSGTNTVNIFFGNSAYSEYNGENDLNTVLLISSNTTDGSTTFIDEGAGINSTKVIYKVGNVHHEIDQTKFGSSSIYFDGSGDRLWTTHVDFSLGTEDFTIDFWARPVSGGGGNYARYIQIGPNSTNGGLWIYKDTSNPGRLQVAVYYNAYVTVISPSSATEMPNDIWTYVTVVRTNGNSYKLFLNGILKASNTVSTLGNNITQTTISIGSNIRNSESYNGYLDDIRVYKGMVLYTSNFSQPTRKYIMPTGYHKGSGQKVFIFFDDFNGISDRLHLSSQSWSSYPEPDFNVSNSLLRVTSTYYTGDYSYALLNYSTFYFPFVVDIYIPNVVSKGTSNQSFGLYLNSPGDGVYLFPEGSYNRLIKFNDSYFYDPEFDTGFQAVASTFSFYFCQNKLRLKVDRGATSFDKTWIGTTALTARYLRFFENYSAEYYVDWVRIREYNANDIIGYYESYNQHGVGFGDLAVTSNYLWADNTYLYMSTQISGVYRAPLSSIEISSDIYEFLSAPNLTSNVTLALHGAGNYLCITTNSGVDHINLVSEERGYKYINDLSKCFQTSNGGFYYIQEDKLCCVYSTVSGVINPDYIYENELLFVTSINDIYVTENTSTHSGGNVIFLATDNGVHIIEEKRGDEINSRIKRYFID</sequence>
<dbReference type="AlphaFoldDB" id="A0A2M7RND3"/>
<reference evidence="5" key="1">
    <citation type="submission" date="2017-09" db="EMBL/GenBank/DDBJ databases">
        <title>Depth-based differentiation of microbial function through sediment-hosted aquifers and enrichment of novel symbionts in the deep terrestrial subsurface.</title>
        <authorList>
            <person name="Probst A.J."/>
            <person name="Ladd B."/>
            <person name="Jarett J.K."/>
            <person name="Geller-Mcgrath D.E."/>
            <person name="Sieber C.M.K."/>
            <person name="Emerson J.B."/>
            <person name="Anantharaman K."/>
            <person name="Thomas B.C."/>
            <person name="Malmstrom R."/>
            <person name="Stieglmeier M."/>
            <person name="Klingl A."/>
            <person name="Woyke T."/>
            <person name="Ryan C.M."/>
            <person name="Banfield J.F."/>
        </authorList>
    </citation>
    <scope>NUCLEOTIDE SEQUENCE [LARGE SCALE GENOMIC DNA]</scope>
</reference>
<organism evidence="4 5">
    <name type="scientific">bacterium (Candidatus Gribaldobacteria) CG_4_10_14_0_8_um_filter_33_9</name>
    <dbReference type="NCBI Taxonomy" id="2014266"/>
    <lineage>
        <taxon>Bacteria</taxon>
        <taxon>Candidatus Gribaldobacteria</taxon>
    </lineage>
</organism>
<dbReference type="Gene3D" id="2.60.120.200">
    <property type="match status" value="1"/>
</dbReference>
<name>A0A2M7RND3_9BACT</name>
<dbReference type="InterPro" id="IPR006558">
    <property type="entry name" value="LamG-like"/>
</dbReference>
<keyword evidence="2" id="KW-1015">Disulfide bond</keyword>